<evidence type="ECO:0000313" key="7">
    <source>
        <dbReference type="EMBL" id="SFM12668.1"/>
    </source>
</evidence>
<dbReference type="Proteomes" id="UP000601736">
    <property type="component" value="Unassembled WGS sequence"/>
</dbReference>
<dbReference type="STRING" id="52442.SAMN05421880_10735"/>
<dbReference type="InterPro" id="IPR035965">
    <property type="entry name" value="PAS-like_dom_sf"/>
</dbReference>
<dbReference type="RefSeq" id="WP_090667076.1">
    <property type="nucleotide sequence ID" value="NZ_CAJNAP010000017.1"/>
</dbReference>
<accession>A0A1I4NAZ7</accession>
<dbReference type="PROSITE" id="PS50110">
    <property type="entry name" value="RESPONSE_REGULATORY"/>
    <property type="match status" value="1"/>
</dbReference>
<evidence type="ECO:0000313" key="6">
    <source>
        <dbReference type="EMBL" id="CAE6507154.1"/>
    </source>
</evidence>
<dbReference type="PANTHER" id="PTHR24421:SF59">
    <property type="entry name" value="OXYGEN SENSOR HISTIDINE KINASE NREB"/>
    <property type="match status" value="1"/>
</dbReference>
<dbReference type="PANTHER" id="PTHR24421">
    <property type="entry name" value="NITRATE/NITRITE SENSOR PROTEIN NARX-RELATED"/>
    <property type="match status" value="1"/>
</dbReference>
<dbReference type="SUPFAM" id="SSF55785">
    <property type="entry name" value="PYP-like sensor domain (PAS domain)"/>
    <property type="match status" value="1"/>
</dbReference>
<dbReference type="SMART" id="SM00387">
    <property type="entry name" value="HATPase_c"/>
    <property type="match status" value="1"/>
</dbReference>
<dbReference type="InterPro" id="IPR003594">
    <property type="entry name" value="HATPase_dom"/>
</dbReference>
<dbReference type="InterPro" id="IPR001789">
    <property type="entry name" value="Sig_transdc_resp-reg_receiver"/>
</dbReference>
<keyword evidence="3" id="KW-0902">Two-component regulatory system</keyword>
<dbReference type="InterPro" id="IPR000014">
    <property type="entry name" value="PAS"/>
</dbReference>
<dbReference type="Gene3D" id="1.20.5.1930">
    <property type="match status" value="1"/>
</dbReference>
<dbReference type="GO" id="GO:0016020">
    <property type="term" value="C:membrane"/>
    <property type="evidence" value="ECO:0007669"/>
    <property type="project" value="InterPro"/>
</dbReference>
<feature type="modified residue" description="4-aspartylphosphate" evidence="4">
    <location>
        <position position="58"/>
    </location>
</feature>
<dbReference type="Gene3D" id="3.30.565.10">
    <property type="entry name" value="Histidine kinase-like ATPase, C-terminal domain"/>
    <property type="match status" value="1"/>
</dbReference>
<dbReference type="CDD" id="cd16917">
    <property type="entry name" value="HATPase_UhpB-NarQ-NarX-like"/>
    <property type="match status" value="1"/>
</dbReference>
<gene>
    <name evidence="6" type="ORF">NMYAN_240019</name>
    <name evidence="7" type="ORF">SAMN05421880_10735</name>
</gene>
<dbReference type="InterPro" id="IPR011712">
    <property type="entry name" value="Sig_transdc_His_kin_sub3_dim/P"/>
</dbReference>
<dbReference type="CDD" id="cd00156">
    <property type="entry name" value="REC"/>
    <property type="match status" value="1"/>
</dbReference>
<dbReference type="CDD" id="cd00130">
    <property type="entry name" value="PAS"/>
    <property type="match status" value="1"/>
</dbReference>
<evidence type="ECO:0000256" key="1">
    <source>
        <dbReference type="ARBA" id="ARBA00022679"/>
    </source>
</evidence>
<dbReference type="InterPro" id="IPR036890">
    <property type="entry name" value="HATPase_C_sf"/>
</dbReference>
<evidence type="ECO:0000256" key="2">
    <source>
        <dbReference type="ARBA" id="ARBA00022777"/>
    </source>
</evidence>
<sequence length="506" mass="56940">MTIKTLKILLVGYTTDHARQICTMLKQGELHFHSEFINDVSALPKALVECSWDIILCDDVTPDLGAIQVLSYLAKHHLTIPVIIVSSRESDETLAERYMKAGAQDFILMARMARLVPAIQRSLKQMETVQHIRETQLALQKSEARFRAIASNLPGLVFQFLLNHDGTRSFPYVSEGSVMLLGILPTALIAQPELFTDLILPEDRVAYEELMFASAKHFSTWNWEGRIQVKSDPDIKWVGLRATPRRSLNGAVLWDGIVMNITRNKLAEIEIARSHAQLAELSSYLQKVKEHERARIAREIHDDIGGTLTAIKCELLPCMDTKPRKPDFYRQKAVSIEELVDYVIDSTRRISMDLRPGVLDFGIVAAIEWQAKEFSKRTDIACQFSCEQDDIPLDADLAIAIFRIFQEILTNISKHASASRVDVRLSEYDNWVHLEASDNGRGITDADMKKTGSFGIRGMRERCQQLGGDLRVYGVPGQETRVVVQIPVAGKVQSSKKIAGSSPVWQ</sequence>
<keyword evidence="4" id="KW-0597">Phosphoprotein</keyword>
<keyword evidence="8" id="KW-1185">Reference proteome</keyword>
<dbReference type="InterPro" id="IPR050482">
    <property type="entry name" value="Sensor_HK_TwoCompSys"/>
</dbReference>
<evidence type="ECO:0000313" key="8">
    <source>
        <dbReference type="Proteomes" id="UP000199561"/>
    </source>
</evidence>
<evidence type="ECO:0000256" key="4">
    <source>
        <dbReference type="PROSITE-ProRule" id="PRU00169"/>
    </source>
</evidence>
<dbReference type="Proteomes" id="UP000199561">
    <property type="component" value="Unassembled WGS sequence"/>
</dbReference>
<dbReference type="SUPFAM" id="SSF52172">
    <property type="entry name" value="CheY-like"/>
    <property type="match status" value="1"/>
</dbReference>
<dbReference type="EMBL" id="FOUF01000007">
    <property type="protein sequence ID" value="SFM12668.1"/>
    <property type="molecule type" value="Genomic_DNA"/>
</dbReference>
<protein>
    <submittedName>
        <fullName evidence="6">Histidine kinase-, DNA gyrase B-, and HSP90-like ATPase</fullName>
    </submittedName>
    <submittedName>
        <fullName evidence="7">Response regulator receiver domain-containing protein</fullName>
    </submittedName>
</protein>
<reference evidence="6" key="2">
    <citation type="submission" date="2021-02" db="EMBL/GenBank/DDBJ databases">
        <authorList>
            <person name="Han P."/>
        </authorList>
    </citation>
    <scope>NUCLEOTIDE SEQUENCE</scope>
    <source>
        <strain evidence="6">Nitrosomonas nitrosa 18-3D</strain>
    </source>
</reference>
<dbReference type="AlphaFoldDB" id="A0A1I4NAZ7"/>
<dbReference type="Pfam" id="PF02518">
    <property type="entry name" value="HATPase_c"/>
    <property type="match status" value="1"/>
</dbReference>
<keyword evidence="2 6" id="KW-0418">Kinase</keyword>
<dbReference type="GO" id="GO:0000155">
    <property type="term" value="F:phosphorelay sensor kinase activity"/>
    <property type="evidence" value="ECO:0007669"/>
    <property type="project" value="InterPro"/>
</dbReference>
<reference evidence="7 8" key="1">
    <citation type="submission" date="2016-10" db="EMBL/GenBank/DDBJ databases">
        <authorList>
            <person name="de Groot N.N."/>
        </authorList>
    </citation>
    <scope>NUCLEOTIDE SEQUENCE [LARGE SCALE GENOMIC DNA]</scope>
    <source>
        <strain evidence="7 8">Nm146</strain>
    </source>
</reference>
<dbReference type="EMBL" id="CAJNAP010000017">
    <property type="protein sequence ID" value="CAE6507154.1"/>
    <property type="molecule type" value="Genomic_DNA"/>
</dbReference>
<dbReference type="SUPFAM" id="SSF55874">
    <property type="entry name" value="ATPase domain of HSP90 chaperone/DNA topoisomerase II/histidine kinase"/>
    <property type="match status" value="1"/>
</dbReference>
<feature type="domain" description="Response regulatory" evidence="5">
    <location>
        <begin position="7"/>
        <end position="124"/>
    </location>
</feature>
<dbReference type="OrthoDB" id="9813412at2"/>
<dbReference type="Pfam" id="PF00072">
    <property type="entry name" value="Response_reg"/>
    <property type="match status" value="1"/>
</dbReference>
<dbReference type="Pfam" id="PF07730">
    <property type="entry name" value="HisKA_3"/>
    <property type="match status" value="1"/>
</dbReference>
<name>A0A1I4NAZ7_9PROT</name>
<keyword evidence="1" id="KW-0808">Transferase</keyword>
<dbReference type="Gene3D" id="3.40.50.2300">
    <property type="match status" value="1"/>
</dbReference>
<evidence type="ECO:0000259" key="5">
    <source>
        <dbReference type="PROSITE" id="PS50110"/>
    </source>
</evidence>
<dbReference type="Gene3D" id="3.30.450.20">
    <property type="entry name" value="PAS domain"/>
    <property type="match status" value="1"/>
</dbReference>
<dbReference type="InterPro" id="IPR011006">
    <property type="entry name" value="CheY-like_superfamily"/>
</dbReference>
<evidence type="ECO:0000256" key="3">
    <source>
        <dbReference type="ARBA" id="ARBA00023012"/>
    </source>
</evidence>
<dbReference type="GO" id="GO:0046983">
    <property type="term" value="F:protein dimerization activity"/>
    <property type="evidence" value="ECO:0007669"/>
    <property type="project" value="InterPro"/>
</dbReference>
<organism evidence="7 8">
    <name type="scientific">Nitrosomonas nitrosa</name>
    <dbReference type="NCBI Taxonomy" id="52442"/>
    <lineage>
        <taxon>Bacteria</taxon>
        <taxon>Pseudomonadati</taxon>
        <taxon>Pseudomonadota</taxon>
        <taxon>Betaproteobacteria</taxon>
        <taxon>Nitrosomonadales</taxon>
        <taxon>Nitrosomonadaceae</taxon>
        <taxon>Nitrosomonas</taxon>
    </lineage>
</organism>
<proteinExistence type="predicted"/>